<evidence type="ECO:0000256" key="1">
    <source>
        <dbReference type="SAM" id="Phobius"/>
    </source>
</evidence>
<evidence type="ECO:0000313" key="2">
    <source>
        <dbReference type="EMBL" id="SFM19178.1"/>
    </source>
</evidence>
<proteinExistence type="predicted"/>
<evidence type="ECO:0008006" key="4">
    <source>
        <dbReference type="Google" id="ProtNLM"/>
    </source>
</evidence>
<keyword evidence="1" id="KW-0472">Membrane</keyword>
<feature type="transmembrane region" description="Helical" evidence="1">
    <location>
        <begin position="36"/>
        <end position="60"/>
    </location>
</feature>
<dbReference type="Proteomes" id="UP000198535">
    <property type="component" value="Unassembled WGS sequence"/>
</dbReference>
<organism evidence="2 3">
    <name type="scientific">Methanolobus profundi</name>
    <dbReference type="NCBI Taxonomy" id="487685"/>
    <lineage>
        <taxon>Archaea</taxon>
        <taxon>Methanobacteriati</taxon>
        <taxon>Methanobacteriota</taxon>
        <taxon>Stenosarchaea group</taxon>
        <taxon>Methanomicrobia</taxon>
        <taxon>Methanosarcinales</taxon>
        <taxon>Methanosarcinaceae</taxon>
        <taxon>Methanolobus</taxon>
    </lineage>
</organism>
<dbReference type="RefSeq" id="WP_091932096.1">
    <property type="nucleotide sequence ID" value="NZ_FOUJ01000001.1"/>
</dbReference>
<dbReference type="OrthoDB" id="64860at2157"/>
<feature type="transmembrane region" description="Helical" evidence="1">
    <location>
        <begin position="6"/>
        <end position="24"/>
    </location>
</feature>
<dbReference type="AlphaFoldDB" id="A0A1I4NUI0"/>
<protein>
    <recommendedName>
        <fullName evidence="4">TM2 domain-containing protein</fullName>
    </recommendedName>
</protein>
<gene>
    <name evidence="2" type="ORF">SAMN04488696_0270</name>
</gene>
<keyword evidence="1" id="KW-1133">Transmembrane helix</keyword>
<keyword evidence="1" id="KW-0812">Transmembrane</keyword>
<name>A0A1I4NUI0_9EURY</name>
<sequence>MSENKTYGVPALLSFFIPGLGQIIKGQLFKAIGIWAGLIISSMLTFIVIGLVTGPIIWLWQIYDAYTN</sequence>
<accession>A0A1I4NUI0</accession>
<evidence type="ECO:0000313" key="3">
    <source>
        <dbReference type="Proteomes" id="UP000198535"/>
    </source>
</evidence>
<reference evidence="3" key="1">
    <citation type="submission" date="2016-10" db="EMBL/GenBank/DDBJ databases">
        <authorList>
            <person name="Varghese N."/>
            <person name="Submissions S."/>
        </authorList>
    </citation>
    <scope>NUCLEOTIDE SEQUENCE [LARGE SCALE GENOMIC DNA]</scope>
    <source>
        <strain evidence="3">Mob M</strain>
    </source>
</reference>
<keyword evidence="3" id="KW-1185">Reference proteome</keyword>
<dbReference type="EMBL" id="FOUJ01000001">
    <property type="protein sequence ID" value="SFM19178.1"/>
    <property type="molecule type" value="Genomic_DNA"/>
</dbReference>